<evidence type="ECO:0000256" key="2">
    <source>
        <dbReference type="ARBA" id="ARBA00022448"/>
    </source>
</evidence>
<keyword evidence="2 7" id="KW-0813">Transport</keyword>
<sequence>MARYLVRRLLWAVFLFMAVTVVTYVIFFVTPSDPARLAAGQGASPAEVQRVAERLHLNDPLWKQYGLFLKQLVWQQSLGESFVNRQDVNDIVLRAAPVTASLVFGGAVFWLLISLPIGIISAVRPRSLIDRAAMVFVLVGVSAHPVWIGLIFAYFIGYKWGLTPITGYCDFINPAVGAECGGPVQWAYHMILPWLTFMILFAALYVRLIRANVMETMNEDYVRTARAKGAPEGRVMRSHILRNSLLPVITILGMDIGLALGGAIFTESIYSLPGLGRQILVSYENFDLPVILGITVFSTIAIIIFNLVVDVVYAWFDPRIRLT</sequence>
<accession>A0A7M2YZ63</accession>
<protein>
    <submittedName>
        <fullName evidence="9">ABC-type dipeptide/oligopeptide/nickel transport system permease component</fullName>
    </submittedName>
</protein>
<dbReference type="GO" id="GO:0055085">
    <property type="term" value="P:transmembrane transport"/>
    <property type="evidence" value="ECO:0007669"/>
    <property type="project" value="InterPro"/>
</dbReference>
<feature type="transmembrane region" description="Helical" evidence="7">
    <location>
        <begin position="290"/>
        <end position="316"/>
    </location>
</feature>
<comment type="caution">
    <text evidence="9">The sequence shown here is derived from an EMBL/GenBank/DDBJ whole genome shotgun (WGS) entry which is preliminary data.</text>
</comment>
<dbReference type="InterPro" id="IPR000515">
    <property type="entry name" value="MetI-like"/>
</dbReference>
<evidence type="ECO:0000313" key="9">
    <source>
        <dbReference type="EMBL" id="RDI75380.1"/>
    </source>
</evidence>
<proteinExistence type="inferred from homology"/>
<dbReference type="PANTHER" id="PTHR43163:SF9">
    <property type="entry name" value="ABC TRANSPORTER PERMEASE PROTEIN"/>
    <property type="match status" value="1"/>
</dbReference>
<dbReference type="GO" id="GO:0005886">
    <property type="term" value="C:plasma membrane"/>
    <property type="evidence" value="ECO:0007669"/>
    <property type="project" value="UniProtKB-SubCell"/>
</dbReference>
<organism evidence="9 10">
    <name type="scientific">Gaiella occulta</name>
    <dbReference type="NCBI Taxonomy" id="1002870"/>
    <lineage>
        <taxon>Bacteria</taxon>
        <taxon>Bacillati</taxon>
        <taxon>Actinomycetota</taxon>
        <taxon>Thermoleophilia</taxon>
        <taxon>Gaiellales</taxon>
        <taxon>Gaiellaceae</taxon>
        <taxon>Gaiella</taxon>
    </lineage>
</organism>
<dbReference type="SUPFAM" id="SSF161098">
    <property type="entry name" value="MetI-like"/>
    <property type="match status" value="1"/>
</dbReference>
<feature type="transmembrane region" description="Helical" evidence="7">
    <location>
        <begin position="135"/>
        <end position="156"/>
    </location>
</feature>
<evidence type="ECO:0000256" key="1">
    <source>
        <dbReference type="ARBA" id="ARBA00004651"/>
    </source>
</evidence>
<dbReference type="CDD" id="cd06261">
    <property type="entry name" value="TM_PBP2"/>
    <property type="match status" value="1"/>
</dbReference>
<dbReference type="Proteomes" id="UP000254134">
    <property type="component" value="Unassembled WGS sequence"/>
</dbReference>
<dbReference type="EMBL" id="QQZY01000002">
    <property type="protein sequence ID" value="RDI75380.1"/>
    <property type="molecule type" value="Genomic_DNA"/>
</dbReference>
<evidence type="ECO:0000256" key="7">
    <source>
        <dbReference type="RuleBase" id="RU363032"/>
    </source>
</evidence>
<comment type="subcellular location">
    <subcellularLocation>
        <location evidence="1 7">Cell membrane</location>
        <topology evidence="1 7">Multi-pass membrane protein</topology>
    </subcellularLocation>
</comment>
<feature type="domain" description="ABC transmembrane type-1" evidence="8">
    <location>
        <begin position="96"/>
        <end position="313"/>
    </location>
</feature>
<keyword evidence="5 7" id="KW-1133">Transmembrane helix</keyword>
<feature type="transmembrane region" description="Helical" evidence="7">
    <location>
        <begin position="244"/>
        <end position="270"/>
    </location>
</feature>
<keyword evidence="3" id="KW-1003">Cell membrane</keyword>
<keyword evidence="6 7" id="KW-0472">Membrane</keyword>
<dbReference type="Pfam" id="PF19300">
    <property type="entry name" value="BPD_transp_1_N"/>
    <property type="match status" value="1"/>
</dbReference>
<dbReference type="Pfam" id="PF00528">
    <property type="entry name" value="BPD_transp_1"/>
    <property type="match status" value="1"/>
</dbReference>
<keyword evidence="10" id="KW-1185">Reference proteome</keyword>
<dbReference type="AlphaFoldDB" id="A0A7M2YZ63"/>
<gene>
    <name evidence="9" type="ORF">Gocc_1178</name>
</gene>
<dbReference type="Gene3D" id="1.10.3720.10">
    <property type="entry name" value="MetI-like"/>
    <property type="match status" value="1"/>
</dbReference>
<dbReference type="OrthoDB" id="9778910at2"/>
<feature type="transmembrane region" description="Helical" evidence="7">
    <location>
        <begin position="9"/>
        <end position="29"/>
    </location>
</feature>
<evidence type="ECO:0000256" key="4">
    <source>
        <dbReference type="ARBA" id="ARBA00022692"/>
    </source>
</evidence>
<dbReference type="InterPro" id="IPR035906">
    <property type="entry name" value="MetI-like_sf"/>
</dbReference>
<dbReference type="PANTHER" id="PTHR43163">
    <property type="entry name" value="DIPEPTIDE TRANSPORT SYSTEM PERMEASE PROTEIN DPPB-RELATED"/>
    <property type="match status" value="1"/>
</dbReference>
<name>A0A7M2YZ63_9ACTN</name>
<evidence type="ECO:0000313" key="10">
    <source>
        <dbReference type="Proteomes" id="UP000254134"/>
    </source>
</evidence>
<reference evidence="10" key="2">
    <citation type="journal article" date="2019" name="MicrobiologyOpen">
        <title>High-quality draft genome sequence of Gaiella occulta isolated from a 150 meter deep mineral water borehole and comparison with the genome sequences of other deep-branching lineages of the phylum Actinobacteria.</title>
        <authorList>
            <person name="Severino R."/>
            <person name="Froufe H.J.C."/>
            <person name="Barroso C."/>
            <person name="Albuquerque L."/>
            <person name="Lobo-da-Cunha A."/>
            <person name="da Costa M.S."/>
            <person name="Egas C."/>
        </authorList>
    </citation>
    <scope>NUCLEOTIDE SEQUENCE [LARGE SCALE GENOMIC DNA]</scope>
    <source>
        <strain evidence="10">F2-233</strain>
    </source>
</reference>
<dbReference type="InterPro" id="IPR045621">
    <property type="entry name" value="BPD_transp_1_N"/>
</dbReference>
<evidence type="ECO:0000256" key="3">
    <source>
        <dbReference type="ARBA" id="ARBA00022475"/>
    </source>
</evidence>
<keyword evidence="4 7" id="KW-0812">Transmembrane</keyword>
<dbReference type="PROSITE" id="PS50928">
    <property type="entry name" value="ABC_TM1"/>
    <property type="match status" value="1"/>
</dbReference>
<feature type="transmembrane region" description="Helical" evidence="7">
    <location>
        <begin position="102"/>
        <end position="123"/>
    </location>
</feature>
<reference evidence="9 10" key="1">
    <citation type="submission" date="2018-07" db="EMBL/GenBank/DDBJ databases">
        <title>High-quality-draft genome sequence of Gaiella occulta.</title>
        <authorList>
            <person name="Severino R."/>
            <person name="Froufe H.J.C."/>
            <person name="Rainey F.A."/>
            <person name="Barroso C."/>
            <person name="Albuquerque L."/>
            <person name="Lobo-Da-Cunha A."/>
            <person name="Da Costa M.S."/>
            <person name="Egas C."/>
        </authorList>
    </citation>
    <scope>NUCLEOTIDE SEQUENCE [LARGE SCALE GENOMIC DNA]</scope>
    <source>
        <strain evidence="9 10">F2-233</strain>
    </source>
</reference>
<evidence type="ECO:0000259" key="8">
    <source>
        <dbReference type="PROSITE" id="PS50928"/>
    </source>
</evidence>
<evidence type="ECO:0000256" key="5">
    <source>
        <dbReference type="ARBA" id="ARBA00022989"/>
    </source>
</evidence>
<comment type="similarity">
    <text evidence="7">Belongs to the binding-protein-dependent transport system permease family.</text>
</comment>
<feature type="transmembrane region" description="Helical" evidence="7">
    <location>
        <begin position="186"/>
        <end position="208"/>
    </location>
</feature>
<dbReference type="RefSeq" id="WP_114795589.1">
    <property type="nucleotide sequence ID" value="NZ_QQZY01000002.1"/>
</dbReference>
<evidence type="ECO:0000256" key="6">
    <source>
        <dbReference type="ARBA" id="ARBA00023136"/>
    </source>
</evidence>